<dbReference type="AlphaFoldDB" id="A0A6N6RIA3"/>
<protein>
    <submittedName>
        <fullName evidence="2">Uncharacterized protein</fullName>
    </submittedName>
</protein>
<keyword evidence="3" id="KW-1185">Reference proteome</keyword>
<name>A0A6N6RIA3_9FLAO</name>
<dbReference type="RefSeq" id="WP_151666776.1">
    <property type="nucleotide sequence ID" value="NZ_WBVO01000002.1"/>
</dbReference>
<evidence type="ECO:0000256" key="1">
    <source>
        <dbReference type="SAM" id="SignalP"/>
    </source>
</evidence>
<dbReference type="PROSITE" id="PS51257">
    <property type="entry name" value="PROKAR_LIPOPROTEIN"/>
    <property type="match status" value="1"/>
</dbReference>
<dbReference type="Proteomes" id="UP000468650">
    <property type="component" value="Unassembled WGS sequence"/>
</dbReference>
<proteinExistence type="predicted"/>
<evidence type="ECO:0000313" key="2">
    <source>
        <dbReference type="EMBL" id="KAB2814108.1"/>
    </source>
</evidence>
<dbReference type="EMBL" id="WBVO01000002">
    <property type="protein sequence ID" value="KAB2814108.1"/>
    <property type="molecule type" value="Genomic_DNA"/>
</dbReference>
<sequence>MSRIALIGFLIALSCSSFGQGGHRFTTGSSQTVYSGYPIIKGYSDSDTITDFRSALDEYIYDRLLEENKESDVIVNGQCRFLITFDTSIVKSVEIIESNSDVFSSQVEGILYALPIEEYTHDILAVSYTVDQPLGCCVRGKLNVRPLEDSHSASKALTSFFQEQALNVPDSLRWLIRTDENGEINCITFSPKSYREWNDLLLKNLEVIEAALPDESGQWIVKYDPRLLQYTPLRAVLPKDESEQKVRANKSMD</sequence>
<accession>A0A6N6RIA3</accession>
<organism evidence="2 3">
    <name type="scientific">Phaeocystidibacter luteus</name>
    <dbReference type="NCBI Taxonomy" id="911197"/>
    <lineage>
        <taxon>Bacteria</taxon>
        <taxon>Pseudomonadati</taxon>
        <taxon>Bacteroidota</taxon>
        <taxon>Flavobacteriia</taxon>
        <taxon>Flavobacteriales</taxon>
        <taxon>Phaeocystidibacteraceae</taxon>
        <taxon>Phaeocystidibacter</taxon>
    </lineage>
</organism>
<reference evidence="2 3" key="1">
    <citation type="submission" date="2019-09" db="EMBL/GenBank/DDBJ databases">
        <title>Genomes of family Cryomorphaceae.</title>
        <authorList>
            <person name="Bowman J.P."/>
        </authorList>
    </citation>
    <scope>NUCLEOTIDE SEQUENCE [LARGE SCALE GENOMIC DNA]</scope>
    <source>
        <strain evidence="2 3">LMG 25704</strain>
    </source>
</reference>
<feature type="chain" id="PRO_5026917041" evidence="1">
    <location>
        <begin position="20"/>
        <end position="253"/>
    </location>
</feature>
<keyword evidence="1" id="KW-0732">Signal</keyword>
<comment type="caution">
    <text evidence="2">The sequence shown here is derived from an EMBL/GenBank/DDBJ whole genome shotgun (WGS) entry which is preliminary data.</text>
</comment>
<gene>
    <name evidence="2" type="ORF">F8C67_05350</name>
</gene>
<evidence type="ECO:0000313" key="3">
    <source>
        <dbReference type="Proteomes" id="UP000468650"/>
    </source>
</evidence>
<feature type="signal peptide" evidence="1">
    <location>
        <begin position="1"/>
        <end position="19"/>
    </location>
</feature>